<keyword evidence="1" id="KW-0472">Membrane</keyword>
<feature type="transmembrane region" description="Helical" evidence="1">
    <location>
        <begin position="18"/>
        <end position="37"/>
    </location>
</feature>
<evidence type="ECO:0000313" key="3">
    <source>
        <dbReference type="WBParaSite" id="PTRK_0001179400.1"/>
    </source>
</evidence>
<dbReference type="WBParaSite" id="PTRK_0001179400.1">
    <property type="protein sequence ID" value="PTRK_0001179400.1"/>
    <property type="gene ID" value="PTRK_0001179400"/>
</dbReference>
<protein>
    <submittedName>
        <fullName evidence="3">Peroxisomal assembly protein PEX3</fullName>
    </submittedName>
</protein>
<proteinExistence type="predicted"/>
<keyword evidence="1" id="KW-0812">Transmembrane</keyword>
<reference evidence="3" key="1">
    <citation type="submission" date="2017-02" db="UniProtKB">
        <authorList>
            <consortium name="WormBaseParasite"/>
        </authorList>
    </citation>
    <scope>IDENTIFICATION</scope>
</reference>
<organism evidence="2 3">
    <name type="scientific">Parastrongyloides trichosuri</name>
    <name type="common">Possum-specific nematode worm</name>
    <dbReference type="NCBI Taxonomy" id="131310"/>
    <lineage>
        <taxon>Eukaryota</taxon>
        <taxon>Metazoa</taxon>
        <taxon>Ecdysozoa</taxon>
        <taxon>Nematoda</taxon>
        <taxon>Chromadorea</taxon>
        <taxon>Rhabditida</taxon>
        <taxon>Tylenchina</taxon>
        <taxon>Panagrolaimomorpha</taxon>
        <taxon>Strongyloidoidea</taxon>
        <taxon>Strongyloididae</taxon>
        <taxon>Parastrongyloides</taxon>
    </lineage>
</organism>
<accession>A0A0N4ZTG5</accession>
<keyword evidence="1" id="KW-1133">Transmembrane helix</keyword>
<dbReference type="Proteomes" id="UP000038045">
    <property type="component" value="Unplaced"/>
</dbReference>
<evidence type="ECO:0000313" key="2">
    <source>
        <dbReference type="Proteomes" id="UP000038045"/>
    </source>
</evidence>
<sequence length="347" mass="40444">MMSFFSDTFNFIKKNKKVILSTSTIIIGASASVYYYLKSKEKCINDNLNDWENEYAEKLCILKKKHEYLLSAYSCARHEKMKEYYQKILNELDESYDVESIKENIKNAENTTARASEFSKLGKIIIARDVSFSVISCFMIIALECQANVIAYEMSHQSGLKTSSTSTDSEAYFTQTFLEMISLFASKNNLRNIINKIDEIVFTDMEIVDLKKSFSKEEFIKMLTQFGNAILQDDYFKNISNKFVPNMKFVRQQQVELIVLFEEYVDLIDTIQQSGIINLLVEKYLLTFGNLICDKLESNNAYYIELLPKITETYEHGVRKNKNFDCSEIIKEIQEICYDKLINKKYI</sequence>
<dbReference type="AlphaFoldDB" id="A0A0N4ZTG5"/>
<evidence type="ECO:0000256" key="1">
    <source>
        <dbReference type="SAM" id="Phobius"/>
    </source>
</evidence>
<name>A0A0N4ZTG5_PARTI</name>
<keyword evidence="2" id="KW-1185">Reference proteome</keyword>